<comment type="similarity">
    <text evidence="1">Belongs to the small heat shock protein (HSP20) family.</text>
</comment>
<feature type="domain" description="SHSP" evidence="3">
    <location>
        <begin position="36"/>
        <end position="144"/>
    </location>
</feature>
<dbReference type="InterPro" id="IPR002068">
    <property type="entry name" value="A-crystallin/Hsp20_dom"/>
</dbReference>
<comment type="caution">
    <text evidence="4">The sequence shown here is derived from an EMBL/GenBank/DDBJ whole genome shotgun (WGS) entry which is preliminary data.</text>
</comment>
<feature type="region of interest" description="Disordered" evidence="2">
    <location>
        <begin position="25"/>
        <end position="47"/>
    </location>
</feature>
<dbReference type="InterPro" id="IPR001436">
    <property type="entry name" value="Alpha-crystallin/sHSP_animal"/>
</dbReference>
<dbReference type="SUPFAM" id="SSF49764">
    <property type="entry name" value="HSP20-like chaperones"/>
    <property type="match status" value="1"/>
</dbReference>
<keyword evidence="5" id="KW-1185">Reference proteome</keyword>
<evidence type="ECO:0000256" key="2">
    <source>
        <dbReference type="SAM" id="MobiDB-lite"/>
    </source>
</evidence>
<dbReference type="GO" id="GO:0051082">
    <property type="term" value="F:unfolded protein binding"/>
    <property type="evidence" value="ECO:0007669"/>
    <property type="project" value="TreeGrafter"/>
</dbReference>
<dbReference type="GO" id="GO:0009408">
    <property type="term" value="P:response to heat"/>
    <property type="evidence" value="ECO:0007669"/>
    <property type="project" value="TreeGrafter"/>
</dbReference>
<proteinExistence type="inferred from homology"/>
<dbReference type="GO" id="GO:0005634">
    <property type="term" value="C:nucleus"/>
    <property type="evidence" value="ECO:0007669"/>
    <property type="project" value="TreeGrafter"/>
</dbReference>
<dbReference type="GO" id="GO:0005737">
    <property type="term" value="C:cytoplasm"/>
    <property type="evidence" value="ECO:0007669"/>
    <property type="project" value="TreeGrafter"/>
</dbReference>
<dbReference type="PROSITE" id="PS01031">
    <property type="entry name" value="SHSP"/>
    <property type="match status" value="1"/>
</dbReference>
<dbReference type="OrthoDB" id="1431247at2759"/>
<dbReference type="InterPro" id="IPR008978">
    <property type="entry name" value="HSP20-like_chaperone"/>
</dbReference>
<dbReference type="PANTHER" id="PTHR45640:SF26">
    <property type="entry name" value="RE23625P"/>
    <property type="match status" value="1"/>
</dbReference>
<dbReference type="GO" id="GO:0042026">
    <property type="term" value="P:protein refolding"/>
    <property type="evidence" value="ECO:0007669"/>
    <property type="project" value="TreeGrafter"/>
</dbReference>
<evidence type="ECO:0000256" key="1">
    <source>
        <dbReference type="PROSITE-ProRule" id="PRU00285"/>
    </source>
</evidence>
<dbReference type="EMBL" id="CAJFCJ010000008">
    <property type="protein sequence ID" value="CAD5118340.1"/>
    <property type="molecule type" value="Genomic_DNA"/>
</dbReference>
<organism evidence="4 5">
    <name type="scientific">Dimorphilus gyrociliatus</name>
    <dbReference type="NCBI Taxonomy" id="2664684"/>
    <lineage>
        <taxon>Eukaryota</taxon>
        <taxon>Metazoa</taxon>
        <taxon>Spiralia</taxon>
        <taxon>Lophotrochozoa</taxon>
        <taxon>Annelida</taxon>
        <taxon>Polychaeta</taxon>
        <taxon>Polychaeta incertae sedis</taxon>
        <taxon>Dinophilidae</taxon>
        <taxon>Dimorphilus</taxon>
    </lineage>
</organism>
<feature type="compositionally biased region" description="Polar residues" evidence="2">
    <location>
        <begin position="34"/>
        <end position="47"/>
    </location>
</feature>
<evidence type="ECO:0000313" key="5">
    <source>
        <dbReference type="Proteomes" id="UP000549394"/>
    </source>
</evidence>
<evidence type="ECO:0000259" key="3">
    <source>
        <dbReference type="PROSITE" id="PS01031"/>
    </source>
</evidence>
<accession>A0A7I8VS48</accession>
<dbReference type="PANTHER" id="PTHR45640">
    <property type="entry name" value="HEAT SHOCK PROTEIN HSP-12.2-RELATED"/>
    <property type="match status" value="1"/>
</dbReference>
<sequence length="227" mass="25845">MRKGKFLSEVQHELEKQRQAWGSEIKRLTEGVTPDNQESSKTTSLIDQSSGKPVFKAFFDVREFDRKDINVRIDHLINKVVVKATKKMGVLTRTLTQKANLPRFSDNRKLSKKIGPDGILEVSVPLLYYFPPENEPKSYVYRVDKQTENGKKCLEIVVNTGEGINPEDVDVQVVDDNELIISGESTNGGKNLRKKYYLPQGCSVDDISAEIIDKDHVTIYIPIYDKR</sequence>
<reference evidence="4 5" key="1">
    <citation type="submission" date="2020-08" db="EMBL/GenBank/DDBJ databases">
        <authorList>
            <person name="Hejnol A."/>
        </authorList>
    </citation>
    <scope>NUCLEOTIDE SEQUENCE [LARGE SCALE GENOMIC DNA]</scope>
</reference>
<evidence type="ECO:0000313" key="4">
    <source>
        <dbReference type="EMBL" id="CAD5118340.1"/>
    </source>
</evidence>
<gene>
    <name evidence="4" type="ORF">DGYR_LOCUS6731</name>
</gene>
<dbReference type="Gene3D" id="2.60.40.790">
    <property type="match status" value="2"/>
</dbReference>
<protein>
    <recommendedName>
        <fullName evidence="3">SHSP domain-containing protein</fullName>
    </recommendedName>
</protein>
<name>A0A7I8VS48_9ANNE</name>
<dbReference type="AlphaFoldDB" id="A0A7I8VS48"/>
<dbReference type="Proteomes" id="UP000549394">
    <property type="component" value="Unassembled WGS sequence"/>
</dbReference>